<keyword evidence="7" id="KW-0411">Iron-sulfur</keyword>
<keyword evidence="8" id="KW-0456">Lyase</keyword>
<proteinExistence type="predicted"/>
<keyword evidence="2" id="KW-0004">4Fe-4S</keyword>
<keyword evidence="4" id="KW-0479">Metal-binding</keyword>
<keyword evidence="3" id="KW-0949">S-adenosyl-L-methionine</keyword>
<evidence type="ECO:0000313" key="9">
    <source>
        <dbReference type="EMBL" id="SFB42385.1"/>
    </source>
</evidence>
<name>A0A1I1AWC7_9CELL</name>
<evidence type="ECO:0000256" key="1">
    <source>
        <dbReference type="ARBA" id="ARBA00001966"/>
    </source>
</evidence>
<dbReference type="GO" id="GO:0016829">
    <property type="term" value="F:lyase activity"/>
    <property type="evidence" value="ECO:0007669"/>
    <property type="project" value="UniProtKB-KW"/>
</dbReference>
<accession>A0A1I1AWC7</accession>
<dbReference type="GO" id="GO:0051539">
    <property type="term" value="F:4 iron, 4 sulfur cluster binding"/>
    <property type="evidence" value="ECO:0007669"/>
    <property type="project" value="UniProtKB-KW"/>
</dbReference>
<gene>
    <name evidence="9" type="ORF">SAMN05421867_1264</name>
</gene>
<evidence type="ECO:0000313" key="10">
    <source>
        <dbReference type="Proteomes" id="UP000199012"/>
    </source>
</evidence>
<dbReference type="STRING" id="988821.SAMN05421867_1264"/>
<dbReference type="AlphaFoldDB" id="A0A1I1AWC7"/>
<organism evidence="9 10">
    <name type="scientific">Cellulomonas marina</name>
    <dbReference type="NCBI Taxonomy" id="988821"/>
    <lineage>
        <taxon>Bacteria</taxon>
        <taxon>Bacillati</taxon>
        <taxon>Actinomycetota</taxon>
        <taxon>Actinomycetes</taxon>
        <taxon>Micrococcales</taxon>
        <taxon>Cellulomonadaceae</taxon>
        <taxon>Cellulomonas</taxon>
    </lineage>
</organism>
<keyword evidence="5" id="KW-0862">Zinc</keyword>
<evidence type="ECO:0000256" key="7">
    <source>
        <dbReference type="ARBA" id="ARBA00023014"/>
    </source>
</evidence>
<dbReference type="GO" id="GO:0046872">
    <property type="term" value="F:metal ion binding"/>
    <property type="evidence" value="ECO:0007669"/>
    <property type="project" value="UniProtKB-KW"/>
</dbReference>
<dbReference type="PANTHER" id="PTHR30557:SF1">
    <property type="entry name" value="PHOSPHOMETHYLPYRIMIDINE SYNTHASE, CHLOROPLASTIC"/>
    <property type="match status" value="1"/>
</dbReference>
<sequence>MGDNHDGNESGIATTTEVAEGLLAPATASDLIRANSLALLRGNRSRVLCGPEALVKVNTSIGCNRPADWDLELRKLDQLANCGYGPDIMMDLSTVRLARPLYAEIRELTGAPVGTLPHYTAFKPRDGLDKSRLLEEIERHATEGVAWVTLHLAVTSELYELARRTRRTPTTARGGGIAIRDMLINNRSESLLAELFPEILRILKRFGTALSLGTTFRPANTLDALDAAHKTELRLQRRFIDESQAQGVPVMLEAVGHMRLSDVPIFTNLVRSGIGHSGPVVTLGPIPTDASVGEDHIANAIGSSVLALAGGTDVINSITREEHTGSVPDLESILEGLRAARIAAHAVNISKFPQLDSAAEDSVVDARNKNYTCVVDGGLFSKSATTRHAMGCTRCGNECPLVVNFVIDRERGRDRLV</sequence>
<evidence type="ECO:0000256" key="4">
    <source>
        <dbReference type="ARBA" id="ARBA00022723"/>
    </source>
</evidence>
<keyword evidence="10" id="KW-1185">Reference proteome</keyword>
<evidence type="ECO:0000256" key="5">
    <source>
        <dbReference type="ARBA" id="ARBA00022833"/>
    </source>
</evidence>
<dbReference type="InterPro" id="IPR002817">
    <property type="entry name" value="ThiC/BzaA/B"/>
</dbReference>
<comment type="cofactor">
    <cofactor evidence="1">
        <name>[4Fe-4S] cluster</name>
        <dbReference type="ChEBI" id="CHEBI:49883"/>
    </cofactor>
</comment>
<evidence type="ECO:0000256" key="8">
    <source>
        <dbReference type="ARBA" id="ARBA00023239"/>
    </source>
</evidence>
<dbReference type="OrthoDB" id="9805897at2"/>
<evidence type="ECO:0000256" key="2">
    <source>
        <dbReference type="ARBA" id="ARBA00022485"/>
    </source>
</evidence>
<evidence type="ECO:0000256" key="6">
    <source>
        <dbReference type="ARBA" id="ARBA00023004"/>
    </source>
</evidence>
<dbReference type="Pfam" id="PF01964">
    <property type="entry name" value="ThiC_Rad_SAM"/>
    <property type="match status" value="1"/>
</dbReference>
<reference evidence="9 10" key="1">
    <citation type="submission" date="2016-10" db="EMBL/GenBank/DDBJ databases">
        <authorList>
            <person name="de Groot N.N."/>
        </authorList>
    </citation>
    <scope>NUCLEOTIDE SEQUENCE [LARGE SCALE GENOMIC DNA]</scope>
    <source>
        <strain evidence="9 10">CGMCC 4.6945</strain>
    </source>
</reference>
<dbReference type="Proteomes" id="UP000199012">
    <property type="component" value="Unassembled WGS sequence"/>
</dbReference>
<dbReference type="Gene3D" id="3.20.20.540">
    <property type="entry name" value="Radical SAM ThiC family, central domain"/>
    <property type="match status" value="1"/>
</dbReference>
<evidence type="ECO:0000256" key="3">
    <source>
        <dbReference type="ARBA" id="ARBA00022691"/>
    </source>
</evidence>
<dbReference type="InterPro" id="IPR038521">
    <property type="entry name" value="ThiC/Bza_core_dom"/>
</dbReference>
<dbReference type="RefSeq" id="WP_090035293.1">
    <property type="nucleotide sequence ID" value="NZ_BONM01000050.1"/>
</dbReference>
<dbReference type="PANTHER" id="PTHR30557">
    <property type="entry name" value="THIAMINE BIOSYNTHESIS PROTEIN THIC"/>
    <property type="match status" value="1"/>
</dbReference>
<protein>
    <submittedName>
        <fullName evidence="9">Phosphomethylpyrimidine synthase</fullName>
    </submittedName>
</protein>
<keyword evidence="6" id="KW-0408">Iron</keyword>
<dbReference type="GO" id="GO:0009228">
    <property type="term" value="P:thiamine biosynthetic process"/>
    <property type="evidence" value="ECO:0007669"/>
    <property type="project" value="InterPro"/>
</dbReference>
<dbReference type="EMBL" id="FOKA01000026">
    <property type="protein sequence ID" value="SFB42385.1"/>
    <property type="molecule type" value="Genomic_DNA"/>
</dbReference>